<evidence type="ECO:0000256" key="4">
    <source>
        <dbReference type="ARBA" id="ARBA00023212"/>
    </source>
</evidence>
<keyword evidence="10" id="KW-1185">Reference proteome</keyword>
<evidence type="ECO:0000256" key="7">
    <source>
        <dbReference type="SAM" id="MobiDB-lite"/>
    </source>
</evidence>
<dbReference type="PANTHER" id="PTHR21490:SF2">
    <property type="entry name" value="ENKURIN DOMAIN-CONTAINING PROTEIN 1"/>
    <property type="match status" value="1"/>
</dbReference>
<sequence length="315" mass="36538">MPEGLNLFYKTDRTSLNCAMECEVPQRPHTVGALPKVCVQSELIMTLLQEIENEARGPILRPHLPQKNYMKENLKRLKEIQAQAKKKVAEKQPLKPLRVPNHYHEVQPKILRNVPFNRDKGFDNPPKTAGPFRSKPPLSPCLRPKSERISTAQQYRSLPDLNNSEGNEQNLDGSDKDLKSPRSDIESEKSFHSATCSKKKLETKTEVRHRLGQIPNYLTERKKQWEMEKERQLKLREEASIPQGYTLLPDEERIETLELLKKNQEEIIQSLAALPVRNDTVRLRNYKEELERQLAKVEEGIKIFSRPKVLIKNDT</sequence>
<keyword evidence="3" id="KW-0963">Cytoplasm</keyword>
<organism evidence="9 10">
    <name type="scientific">Trichonephila clavipes</name>
    <name type="common">Golden silk orbweaver</name>
    <name type="synonym">Nephila clavipes</name>
    <dbReference type="NCBI Taxonomy" id="2585209"/>
    <lineage>
        <taxon>Eukaryota</taxon>
        <taxon>Metazoa</taxon>
        <taxon>Ecdysozoa</taxon>
        <taxon>Arthropoda</taxon>
        <taxon>Chelicerata</taxon>
        <taxon>Arachnida</taxon>
        <taxon>Araneae</taxon>
        <taxon>Araneomorphae</taxon>
        <taxon>Entelegynae</taxon>
        <taxon>Araneoidea</taxon>
        <taxon>Nephilidae</taxon>
        <taxon>Trichonephila</taxon>
    </lineage>
</organism>
<dbReference type="EMBL" id="BMAU01021398">
    <property type="protein sequence ID" value="GFY31482.1"/>
    <property type="molecule type" value="Genomic_DNA"/>
</dbReference>
<dbReference type="Proteomes" id="UP000887159">
    <property type="component" value="Unassembled WGS sequence"/>
</dbReference>
<dbReference type="PROSITE" id="PS51665">
    <property type="entry name" value="ENKURIN"/>
    <property type="match status" value="1"/>
</dbReference>
<dbReference type="InterPro" id="IPR027012">
    <property type="entry name" value="Enkurin_dom"/>
</dbReference>
<feature type="coiled-coil region" evidence="6">
    <location>
        <begin position="254"/>
        <end position="300"/>
    </location>
</feature>
<reference evidence="9" key="1">
    <citation type="submission" date="2020-08" db="EMBL/GenBank/DDBJ databases">
        <title>Multicomponent nature underlies the extraordinary mechanical properties of spider dragline silk.</title>
        <authorList>
            <person name="Kono N."/>
            <person name="Nakamura H."/>
            <person name="Mori M."/>
            <person name="Yoshida Y."/>
            <person name="Ohtoshi R."/>
            <person name="Malay A.D."/>
            <person name="Moran D.A.P."/>
            <person name="Tomita M."/>
            <person name="Numata K."/>
            <person name="Arakawa K."/>
        </authorList>
    </citation>
    <scope>NUCLEOTIDE SEQUENCE</scope>
</reference>
<keyword evidence="6" id="KW-0175">Coiled coil</keyword>
<dbReference type="PANTHER" id="PTHR21490">
    <property type="entry name" value="ENKURIN-RELATED"/>
    <property type="match status" value="1"/>
</dbReference>
<keyword evidence="5" id="KW-0966">Cell projection</keyword>
<gene>
    <name evidence="9" type="primary">Enkd1</name>
    <name evidence="9" type="ORF">TNCV_4990411</name>
</gene>
<evidence type="ECO:0000256" key="5">
    <source>
        <dbReference type="ARBA" id="ARBA00023273"/>
    </source>
</evidence>
<evidence type="ECO:0000256" key="6">
    <source>
        <dbReference type="SAM" id="Coils"/>
    </source>
</evidence>
<evidence type="ECO:0000313" key="10">
    <source>
        <dbReference type="Proteomes" id="UP000887159"/>
    </source>
</evidence>
<feature type="compositionally biased region" description="Basic and acidic residues" evidence="7">
    <location>
        <begin position="173"/>
        <end position="191"/>
    </location>
</feature>
<dbReference type="Pfam" id="PF13864">
    <property type="entry name" value="Enkurin"/>
    <property type="match status" value="1"/>
</dbReference>
<dbReference type="InterPro" id="IPR052102">
    <property type="entry name" value="Enkurin_domain-protein"/>
</dbReference>
<evidence type="ECO:0000256" key="1">
    <source>
        <dbReference type="ARBA" id="ARBA00004138"/>
    </source>
</evidence>
<accession>A0A8X6WBE6</accession>
<dbReference type="GO" id="GO:0005929">
    <property type="term" value="C:cilium"/>
    <property type="evidence" value="ECO:0007669"/>
    <property type="project" value="UniProtKB-SubCell"/>
</dbReference>
<comment type="subcellular location">
    <subcellularLocation>
        <location evidence="1">Cell projection</location>
        <location evidence="1">Cilium</location>
    </subcellularLocation>
    <subcellularLocation>
        <location evidence="2">Cytoplasm</location>
        <location evidence="2">Cytoskeleton</location>
    </subcellularLocation>
</comment>
<protein>
    <submittedName>
        <fullName evidence="9">Enkurin domain-containing protein 1</fullName>
    </submittedName>
</protein>
<dbReference type="AlphaFoldDB" id="A0A8X6WBE6"/>
<name>A0A8X6WBE6_TRICX</name>
<feature type="region of interest" description="Disordered" evidence="7">
    <location>
        <begin position="101"/>
        <end position="191"/>
    </location>
</feature>
<proteinExistence type="predicted"/>
<feature type="compositionally biased region" description="Polar residues" evidence="7">
    <location>
        <begin position="149"/>
        <end position="172"/>
    </location>
</feature>
<evidence type="ECO:0000259" key="8">
    <source>
        <dbReference type="PROSITE" id="PS51665"/>
    </source>
</evidence>
<comment type="caution">
    <text evidence="9">The sequence shown here is derived from an EMBL/GenBank/DDBJ whole genome shotgun (WGS) entry which is preliminary data.</text>
</comment>
<evidence type="ECO:0000256" key="2">
    <source>
        <dbReference type="ARBA" id="ARBA00004245"/>
    </source>
</evidence>
<evidence type="ECO:0000313" key="9">
    <source>
        <dbReference type="EMBL" id="GFY31482.1"/>
    </source>
</evidence>
<evidence type="ECO:0000256" key="3">
    <source>
        <dbReference type="ARBA" id="ARBA00022490"/>
    </source>
</evidence>
<dbReference type="GO" id="GO:0005881">
    <property type="term" value="C:cytoplasmic microtubule"/>
    <property type="evidence" value="ECO:0007669"/>
    <property type="project" value="TreeGrafter"/>
</dbReference>
<keyword evidence="4" id="KW-0206">Cytoskeleton</keyword>
<feature type="domain" description="Enkurin" evidence="8">
    <location>
        <begin position="220"/>
        <end position="312"/>
    </location>
</feature>